<keyword evidence="3" id="KW-1185">Reference proteome</keyword>
<reference evidence="2 3" key="1">
    <citation type="submission" date="2016-04" db="EMBL/GenBank/DDBJ databases">
        <title>Complete Genome Sequence of Halotalea alkalilenta IHB B 13600.</title>
        <authorList>
            <person name="Swarnkar M.K."/>
            <person name="Sharma A."/>
            <person name="Kaushal K."/>
            <person name="Soni R."/>
            <person name="Rana S."/>
            <person name="Singh A.K."/>
            <person name="Gulati A."/>
        </authorList>
    </citation>
    <scope>NUCLEOTIDE SEQUENCE [LARGE SCALE GENOMIC DNA]</scope>
    <source>
        <strain evidence="2 3">IHB B 13600</strain>
    </source>
</reference>
<dbReference type="PROSITE" id="PS51318">
    <property type="entry name" value="TAT"/>
    <property type="match status" value="1"/>
</dbReference>
<dbReference type="RefSeq" id="WP_064121612.1">
    <property type="nucleotide sequence ID" value="NZ_CP015243.1"/>
</dbReference>
<dbReference type="Gene3D" id="3.40.190.10">
    <property type="entry name" value="Periplasmic binding protein-like II"/>
    <property type="match status" value="2"/>
</dbReference>
<dbReference type="STRING" id="376489.A5892_03455"/>
<dbReference type="NCBIfam" id="TIGR01409">
    <property type="entry name" value="TAT_signal_seq"/>
    <property type="match status" value="1"/>
</dbReference>
<name>A0A172YCA3_9GAMM</name>
<dbReference type="CDD" id="cd13589">
    <property type="entry name" value="PBP2_polyamine_RpCGA009"/>
    <property type="match status" value="1"/>
</dbReference>
<dbReference type="Proteomes" id="UP000077875">
    <property type="component" value="Chromosome"/>
</dbReference>
<keyword evidence="1" id="KW-0732">Signal</keyword>
<sequence>MSAIKGISRRSVLKGASAAAAGLAMPMVWTGNRAFGAERITVSDVGGAVGDAIKQAFYLPFEQETGIQVVGVAHDPDPVTQFKLLVDAKSYIWDVAMVTQDHVVRLTTPDNYLEPLNVPAEEAADLLPGMLTDDWMGFSVFGIVMAYRTDTMSEHPPTGWRDYWDSAAFPGRRGLYKSPWGVLEMALIADGVSPKALYPLDVDRAFAKLDEIRPDVAVWWGSGAQNTQTLQNGEVDLSDTWTSRASTAIASGAPVKIVWDGLYSVDGWSIPAGTPRADLAREFVRFCMRPEQQAIYASLSKNGPSNTRAFEHISPEHAAVMPTAKENFQRLGELDSAWWGENYDAMAERFQEWLLLG</sequence>
<protein>
    <submittedName>
        <fullName evidence="2">ABC transporter substrate-binding protein</fullName>
    </submittedName>
</protein>
<dbReference type="InterPro" id="IPR006059">
    <property type="entry name" value="SBP"/>
</dbReference>
<accession>A0A172YCA3</accession>
<proteinExistence type="predicted"/>
<evidence type="ECO:0000256" key="1">
    <source>
        <dbReference type="ARBA" id="ARBA00022729"/>
    </source>
</evidence>
<dbReference type="EMBL" id="CP015243">
    <property type="protein sequence ID" value="ANF56635.1"/>
    <property type="molecule type" value="Genomic_DNA"/>
</dbReference>
<dbReference type="PANTHER" id="PTHR30222:SF2">
    <property type="entry name" value="ABC TRANSPORTER SUBSTRATE-BINDING PROTEIN"/>
    <property type="match status" value="1"/>
</dbReference>
<organism evidence="2 3">
    <name type="scientific">Halotalea alkalilenta</name>
    <dbReference type="NCBI Taxonomy" id="376489"/>
    <lineage>
        <taxon>Bacteria</taxon>
        <taxon>Pseudomonadati</taxon>
        <taxon>Pseudomonadota</taxon>
        <taxon>Gammaproteobacteria</taxon>
        <taxon>Oceanospirillales</taxon>
        <taxon>Halomonadaceae</taxon>
        <taxon>Halotalea</taxon>
    </lineage>
</organism>
<dbReference type="AlphaFoldDB" id="A0A172YCA3"/>
<dbReference type="KEGG" id="haa:A5892_03455"/>
<dbReference type="Pfam" id="PF13416">
    <property type="entry name" value="SBP_bac_8"/>
    <property type="match status" value="1"/>
</dbReference>
<dbReference type="InterPro" id="IPR006311">
    <property type="entry name" value="TAT_signal"/>
</dbReference>
<evidence type="ECO:0000313" key="2">
    <source>
        <dbReference type="EMBL" id="ANF56635.1"/>
    </source>
</evidence>
<dbReference type="InterPro" id="IPR019546">
    <property type="entry name" value="TAT_signal_bac_arc"/>
</dbReference>
<dbReference type="SUPFAM" id="SSF53850">
    <property type="entry name" value="Periplasmic binding protein-like II"/>
    <property type="match status" value="1"/>
</dbReference>
<dbReference type="PANTHER" id="PTHR30222">
    <property type="entry name" value="SPERMIDINE/PUTRESCINE-BINDING PERIPLASMIC PROTEIN"/>
    <property type="match status" value="1"/>
</dbReference>
<evidence type="ECO:0000313" key="3">
    <source>
        <dbReference type="Proteomes" id="UP000077875"/>
    </source>
</evidence>
<gene>
    <name evidence="2" type="ORF">A5892_03455</name>
</gene>